<feature type="transmembrane region" description="Helical" evidence="6">
    <location>
        <begin position="163"/>
        <end position="179"/>
    </location>
</feature>
<name>A0A165FGD6_9BASI</name>
<evidence type="ECO:0000256" key="4">
    <source>
        <dbReference type="ARBA" id="ARBA00023136"/>
    </source>
</evidence>
<sequence>MLRLRSVPPLPAPHTTANPGTGMATGFSITMPAISLAPPKLAAKQWLAVYNSGILVAPPLALTAAAAFGYLSFRAGGFGSTAGGLLAGAGISAACFIPYTLTVMASTNGKLLDLGNGRVQEQTAAAELGEGETQPLLGEGQAGEMGEAHVLIGRWRALNFGRALWPATAAALGFAAIFPW</sequence>
<evidence type="ECO:0000256" key="3">
    <source>
        <dbReference type="ARBA" id="ARBA00022989"/>
    </source>
</evidence>
<dbReference type="EMBL" id="KV423973">
    <property type="protein sequence ID" value="KZT56707.1"/>
    <property type="molecule type" value="Genomic_DNA"/>
</dbReference>
<evidence type="ECO:0000256" key="1">
    <source>
        <dbReference type="ARBA" id="ARBA00004141"/>
    </source>
</evidence>
<feature type="transmembrane region" description="Helical" evidence="6">
    <location>
        <begin position="20"/>
        <end position="37"/>
    </location>
</feature>
<evidence type="ECO:0000313" key="8">
    <source>
        <dbReference type="Proteomes" id="UP000076842"/>
    </source>
</evidence>
<evidence type="ECO:0000256" key="5">
    <source>
        <dbReference type="SAM" id="MobiDB-lite"/>
    </source>
</evidence>
<dbReference type="PANTHER" id="PTHR35042:SF1">
    <property type="entry name" value="DUF1772-DOMAIN-CONTAINING PROTEIN"/>
    <property type="match status" value="1"/>
</dbReference>
<feature type="transmembrane region" description="Helical" evidence="6">
    <location>
        <begin position="77"/>
        <end position="101"/>
    </location>
</feature>
<keyword evidence="2 6" id="KW-0812">Transmembrane</keyword>
<protein>
    <recommendedName>
        <fullName evidence="9">DUF1772-domain-containing protein</fullName>
    </recommendedName>
</protein>
<evidence type="ECO:0000256" key="2">
    <source>
        <dbReference type="ARBA" id="ARBA00022692"/>
    </source>
</evidence>
<accession>A0A165FGD6</accession>
<dbReference type="InParanoid" id="A0A165FGD6"/>
<keyword evidence="8" id="KW-1185">Reference proteome</keyword>
<proteinExistence type="predicted"/>
<keyword evidence="4 6" id="KW-0472">Membrane</keyword>
<dbReference type="PANTHER" id="PTHR35042">
    <property type="entry name" value="ANTHRONE OXYGENASE ENCC"/>
    <property type="match status" value="1"/>
</dbReference>
<comment type="subcellular location">
    <subcellularLocation>
        <location evidence="1">Membrane</location>
        <topology evidence="1">Multi-pass membrane protein</topology>
    </subcellularLocation>
</comment>
<keyword evidence="3 6" id="KW-1133">Transmembrane helix</keyword>
<reference evidence="7 8" key="1">
    <citation type="journal article" date="2016" name="Mol. Biol. Evol.">
        <title>Comparative Genomics of Early-Diverging Mushroom-Forming Fungi Provides Insights into the Origins of Lignocellulose Decay Capabilities.</title>
        <authorList>
            <person name="Nagy L.G."/>
            <person name="Riley R."/>
            <person name="Tritt A."/>
            <person name="Adam C."/>
            <person name="Daum C."/>
            <person name="Floudas D."/>
            <person name="Sun H."/>
            <person name="Yadav J.S."/>
            <person name="Pangilinan J."/>
            <person name="Larsson K.H."/>
            <person name="Matsuura K."/>
            <person name="Barry K."/>
            <person name="Labutti K."/>
            <person name="Kuo R."/>
            <person name="Ohm R.A."/>
            <person name="Bhattacharya S.S."/>
            <person name="Shirouzu T."/>
            <person name="Yoshinaga Y."/>
            <person name="Martin F.M."/>
            <person name="Grigoriev I.V."/>
            <person name="Hibbett D.S."/>
        </authorList>
    </citation>
    <scope>NUCLEOTIDE SEQUENCE [LARGE SCALE GENOMIC DNA]</scope>
    <source>
        <strain evidence="7 8">HHB12733</strain>
    </source>
</reference>
<dbReference type="AlphaFoldDB" id="A0A165FGD6"/>
<evidence type="ECO:0008006" key="9">
    <source>
        <dbReference type="Google" id="ProtNLM"/>
    </source>
</evidence>
<organism evidence="7 8">
    <name type="scientific">Calocera cornea HHB12733</name>
    <dbReference type="NCBI Taxonomy" id="1353952"/>
    <lineage>
        <taxon>Eukaryota</taxon>
        <taxon>Fungi</taxon>
        <taxon>Dikarya</taxon>
        <taxon>Basidiomycota</taxon>
        <taxon>Agaricomycotina</taxon>
        <taxon>Dacrymycetes</taxon>
        <taxon>Dacrymycetales</taxon>
        <taxon>Dacrymycetaceae</taxon>
        <taxon>Calocera</taxon>
    </lineage>
</organism>
<feature type="transmembrane region" description="Helical" evidence="6">
    <location>
        <begin position="49"/>
        <end position="71"/>
    </location>
</feature>
<gene>
    <name evidence="7" type="ORF">CALCODRAFT_497016</name>
</gene>
<dbReference type="GO" id="GO:0016020">
    <property type="term" value="C:membrane"/>
    <property type="evidence" value="ECO:0007669"/>
    <property type="project" value="UniProtKB-SubCell"/>
</dbReference>
<feature type="region of interest" description="Disordered" evidence="5">
    <location>
        <begin position="1"/>
        <end position="21"/>
    </location>
</feature>
<evidence type="ECO:0000256" key="6">
    <source>
        <dbReference type="SAM" id="Phobius"/>
    </source>
</evidence>
<dbReference type="Proteomes" id="UP000076842">
    <property type="component" value="Unassembled WGS sequence"/>
</dbReference>
<dbReference type="Pfam" id="PF08592">
    <property type="entry name" value="Anthrone_oxy"/>
    <property type="match status" value="1"/>
</dbReference>
<dbReference type="InterPro" id="IPR013901">
    <property type="entry name" value="Anthrone_oxy"/>
</dbReference>
<evidence type="ECO:0000313" key="7">
    <source>
        <dbReference type="EMBL" id="KZT56707.1"/>
    </source>
</evidence>